<feature type="compositionally biased region" description="Low complexity" evidence="1">
    <location>
        <begin position="24"/>
        <end position="46"/>
    </location>
</feature>
<proteinExistence type="predicted"/>
<dbReference type="Gramene" id="GBG79584">
    <property type="protein sequence ID" value="GBG79584"/>
    <property type="gene ID" value="CBR_g29731"/>
</dbReference>
<accession>A0A388LBC3</accession>
<dbReference type="OrthoDB" id="1421625at2759"/>
<name>A0A388LBC3_CHABU</name>
<dbReference type="AlphaFoldDB" id="A0A388LBC3"/>
<evidence type="ECO:0000313" key="3">
    <source>
        <dbReference type="EMBL" id="GBG79584.1"/>
    </source>
</evidence>
<feature type="region of interest" description="Disordered" evidence="1">
    <location>
        <begin position="1"/>
        <end position="46"/>
    </location>
</feature>
<dbReference type="Pfam" id="PF04937">
    <property type="entry name" value="DUF659"/>
    <property type="match status" value="1"/>
</dbReference>
<organism evidence="3 4">
    <name type="scientific">Chara braunii</name>
    <name type="common">Braun's stonewort</name>
    <dbReference type="NCBI Taxonomy" id="69332"/>
    <lineage>
        <taxon>Eukaryota</taxon>
        <taxon>Viridiplantae</taxon>
        <taxon>Streptophyta</taxon>
        <taxon>Charophyceae</taxon>
        <taxon>Charales</taxon>
        <taxon>Characeae</taxon>
        <taxon>Chara</taxon>
    </lineage>
</organism>
<protein>
    <recommendedName>
        <fullName evidence="2">DUF659 domain-containing protein</fullName>
    </recommendedName>
</protein>
<evidence type="ECO:0000256" key="1">
    <source>
        <dbReference type="SAM" id="MobiDB-lite"/>
    </source>
</evidence>
<reference evidence="3 4" key="1">
    <citation type="journal article" date="2018" name="Cell">
        <title>The Chara Genome: Secondary Complexity and Implications for Plant Terrestrialization.</title>
        <authorList>
            <person name="Nishiyama T."/>
            <person name="Sakayama H."/>
            <person name="Vries J.D."/>
            <person name="Buschmann H."/>
            <person name="Saint-Marcoux D."/>
            <person name="Ullrich K.K."/>
            <person name="Haas F.B."/>
            <person name="Vanderstraeten L."/>
            <person name="Becker D."/>
            <person name="Lang D."/>
            <person name="Vosolsobe S."/>
            <person name="Rombauts S."/>
            <person name="Wilhelmsson P.K.I."/>
            <person name="Janitza P."/>
            <person name="Kern R."/>
            <person name="Heyl A."/>
            <person name="Rumpler F."/>
            <person name="Villalobos L.I.A.C."/>
            <person name="Clay J.M."/>
            <person name="Skokan R."/>
            <person name="Toyoda A."/>
            <person name="Suzuki Y."/>
            <person name="Kagoshima H."/>
            <person name="Schijlen E."/>
            <person name="Tajeshwar N."/>
            <person name="Catarino B."/>
            <person name="Hetherington A.J."/>
            <person name="Saltykova A."/>
            <person name="Bonnot C."/>
            <person name="Breuninger H."/>
            <person name="Symeonidi A."/>
            <person name="Radhakrishnan G.V."/>
            <person name="Van Nieuwerburgh F."/>
            <person name="Deforce D."/>
            <person name="Chang C."/>
            <person name="Karol K.G."/>
            <person name="Hedrich R."/>
            <person name="Ulvskov P."/>
            <person name="Glockner G."/>
            <person name="Delwiche C.F."/>
            <person name="Petrasek J."/>
            <person name="Van de Peer Y."/>
            <person name="Friml J."/>
            <person name="Beilby M."/>
            <person name="Dolan L."/>
            <person name="Kohara Y."/>
            <person name="Sugano S."/>
            <person name="Fujiyama A."/>
            <person name="Delaux P.-M."/>
            <person name="Quint M."/>
            <person name="TheiBen G."/>
            <person name="Hagemann M."/>
            <person name="Harholt J."/>
            <person name="Dunand C."/>
            <person name="Zachgo S."/>
            <person name="Langdale J."/>
            <person name="Maumus F."/>
            <person name="Straeten D.V.D."/>
            <person name="Gould S.B."/>
            <person name="Rensing S.A."/>
        </authorList>
    </citation>
    <scope>NUCLEOTIDE SEQUENCE [LARGE SCALE GENOMIC DNA]</scope>
    <source>
        <strain evidence="3 4">S276</strain>
    </source>
</reference>
<feature type="region of interest" description="Disordered" evidence="1">
    <location>
        <begin position="179"/>
        <end position="214"/>
    </location>
</feature>
<gene>
    <name evidence="3" type="ORF">CBR_g29731</name>
</gene>
<keyword evidence="4" id="KW-1185">Reference proteome</keyword>
<evidence type="ECO:0000259" key="2">
    <source>
        <dbReference type="Pfam" id="PF04937"/>
    </source>
</evidence>
<evidence type="ECO:0000313" key="4">
    <source>
        <dbReference type="Proteomes" id="UP000265515"/>
    </source>
</evidence>
<feature type="domain" description="DUF659" evidence="2">
    <location>
        <begin position="299"/>
        <end position="365"/>
    </location>
</feature>
<dbReference type="Proteomes" id="UP000265515">
    <property type="component" value="Unassembled WGS sequence"/>
</dbReference>
<dbReference type="InterPro" id="IPR007021">
    <property type="entry name" value="DUF659"/>
</dbReference>
<sequence length="383" mass="42409">MRRHSARNSGTAEGAAGGRQPGHQQQVLPRHQPQQLPHQQSQQLPCQQPQQLPRQQVCAAAAATSVGLCIRSRSSCHVSSRSGCHLISRSSCHGQRRLCCRLCQREWSDTWKRACEHFTFKRESSKCSHDTMTIWRRLHGAGWELPSDLLERVQCALEEENNESDHDADVQDIAKVGRGGAEIGGHSNEGVRGQPDSGPRSVAIGGSGGSRPAMQQAMGAGCSCPLRHEARVCGPAKQTSIVRYTKNPRQEEIDDSACEFFVENAILFSIMKSRNFKKFQLTCYGPQPAASKPLVPTGYNSLRCRLLDRLCNKLEKEEQAIRDDWDVTGCTFITDGTTDLCGRSLMNYILAGRSKLVFIRCEDVSVGGQRSPPEVSEELQRLP</sequence>
<comment type="caution">
    <text evidence="3">The sequence shown here is derived from an EMBL/GenBank/DDBJ whole genome shotgun (WGS) entry which is preliminary data.</text>
</comment>
<dbReference type="EMBL" id="BFEA01000322">
    <property type="protein sequence ID" value="GBG79584.1"/>
    <property type="molecule type" value="Genomic_DNA"/>
</dbReference>